<accession>A0ABS1QP88</accession>
<dbReference type="SUPFAM" id="SSF64288">
    <property type="entry name" value="Chorismate lyase-like"/>
    <property type="match status" value="1"/>
</dbReference>
<evidence type="ECO:0000256" key="3">
    <source>
        <dbReference type="ARBA" id="ARBA00023163"/>
    </source>
</evidence>
<proteinExistence type="predicted"/>
<evidence type="ECO:0000256" key="4">
    <source>
        <dbReference type="NCBIfam" id="TIGR02018"/>
    </source>
</evidence>
<dbReference type="InterPro" id="IPR028978">
    <property type="entry name" value="Chorismate_lyase_/UTRA_dom_sf"/>
</dbReference>
<dbReference type="InterPro" id="IPR036390">
    <property type="entry name" value="WH_DNA-bd_sf"/>
</dbReference>
<dbReference type="InterPro" id="IPR050679">
    <property type="entry name" value="Bact_HTH_transcr_reg"/>
</dbReference>
<dbReference type="InterPro" id="IPR000524">
    <property type="entry name" value="Tscrpt_reg_HTH_GntR"/>
</dbReference>
<dbReference type="CDD" id="cd07377">
    <property type="entry name" value="WHTH_GntR"/>
    <property type="match status" value="1"/>
</dbReference>
<dbReference type="NCBIfam" id="TIGR02018">
    <property type="entry name" value="his_ut_repres"/>
    <property type="match status" value="1"/>
</dbReference>
<keyword evidence="1" id="KW-0805">Transcription regulation</keyword>
<feature type="domain" description="HTH gntR-type" evidence="6">
    <location>
        <begin position="48"/>
        <end position="116"/>
    </location>
</feature>
<dbReference type="InterPro" id="IPR010248">
    <property type="entry name" value="His_ut_repres"/>
</dbReference>
<dbReference type="SUPFAM" id="SSF46785">
    <property type="entry name" value="Winged helix' DNA-binding domain"/>
    <property type="match status" value="1"/>
</dbReference>
<dbReference type="PROSITE" id="PS50949">
    <property type="entry name" value="HTH_GNTR"/>
    <property type="match status" value="1"/>
</dbReference>
<organism evidence="7 8">
    <name type="scientific">Zobellella iuensis</name>
    <dbReference type="NCBI Taxonomy" id="2803811"/>
    <lineage>
        <taxon>Bacteria</taxon>
        <taxon>Pseudomonadati</taxon>
        <taxon>Pseudomonadota</taxon>
        <taxon>Gammaproteobacteria</taxon>
        <taxon>Aeromonadales</taxon>
        <taxon>Aeromonadaceae</taxon>
        <taxon>Zobellella</taxon>
    </lineage>
</organism>
<comment type="caution">
    <text evidence="7">The sequence shown here is derived from an EMBL/GenBank/DDBJ whole genome shotgun (WGS) entry which is preliminary data.</text>
</comment>
<dbReference type="Gene3D" id="1.10.10.10">
    <property type="entry name" value="Winged helix-like DNA-binding domain superfamily/Winged helix DNA-binding domain"/>
    <property type="match status" value="1"/>
</dbReference>
<evidence type="ECO:0000313" key="8">
    <source>
        <dbReference type="Proteomes" id="UP000638570"/>
    </source>
</evidence>
<feature type="compositionally biased region" description="Basic residues" evidence="5">
    <location>
        <begin position="1"/>
        <end position="10"/>
    </location>
</feature>
<evidence type="ECO:0000313" key="7">
    <source>
        <dbReference type="EMBL" id="MBL1375963.1"/>
    </source>
</evidence>
<dbReference type="Pfam" id="PF07702">
    <property type="entry name" value="UTRA"/>
    <property type="match status" value="1"/>
</dbReference>
<keyword evidence="2" id="KW-0238">DNA-binding</keyword>
<evidence type="ECO:0000256" key="2">
    <source>
        <dbReference type="ARBA" id="ARBA00023125"/>
    </source>
</evidence>
<reference evidence="8" key="1">
    <citation type="submission" date="2021-01" db="EMBL/GenBank/DDBJ databases">
        <title>Genome public.</title>
        <authorList>
            <person name="Liu C."/>
            <person name="Sun Q."/>
        </authorList>
    </citation>
    <scope>NUCLEOTIDE SEQUENCE [LARGE SCALE GENOMIC DNA]</scope>
    <source>
        <strain evidence="8">CGMCC 1.18722</strain>
    </source>
</reference>
<evidence type="ECO:0000259" key="6">
    <source>
        <dbReference type="PROSITE" id="PS50949"/>
    </source>
</evidence>
<sequence>MCAHHSAKRQQGKDPLNPKGTFAGGDWDWPAIVCTIATSAGGYVTQSTPLYQQIKQHILARIQSGEYPLHQQIPPEQELAGQFGVSRMTAHKAIRDLVQEGYLMRRAGLGTFVTEPKAESPLADINNIADEVRLRGHQYGNRVLLLESIRADEEVALQMGMRLNARVFHSVMVHLENQLPIQVEERFVNPALAPDYLSCDFGQMTPNAYLVQHCPLSDLEHIVEARLAPAQVCDWLQIGPEEPCLLVTRRTWSLHQLVSFARLWHPGDKYKLRSTLKLD</sequence>
<evidence type="ECO:0000256" key="1">
    <source>
        <dbReference type="ARBA" id="ARBA00023015"/>
    </source>
</evidence>
<dbReference type="Proteomes" id="UP000638570">
    <property type="component" value="Unassembled WGS sequence"/>
</dbReference>
<dbReference type="PANTHER" id="PTHR44846:SF16">
    <property type="entry name" value="TRANSCRIPTIONAL REGULATOR PHNF-RELATED"/>
    <property type="match status" value="1"/>
</dbReference>
<dbReference type="InterPro" id="IPR036388">
    <property type="entry name" value="WH-like_DNA-bd_sf"/>
</dbReference>
<name>A0ABS1QP88_9GAMM</name>
<dbReference type="SMART" id="SM00345">
    <property type="entry name" value="HTH_GNTR"/>
    <property type="match status" value="1"/>
</dbReference>
<dbReference type="EMBL" id="JAERTZ010000002">
    <property type="protein sequence ID" value="MBL1375963.1"/>
    <property type="molecule type" value="Genomic_DNA"/>
</dbReference>
<keyword evidence="8" id="KW-1185">Reference proteome</keyword>
<evidence type="ECO:0000256" key="5">
    <source>
        <dbReference type="SAM" id="MobiDB-lite"/>
    </source>
</evidence>
<dbReference type="PANTHER" id="PTHR44846">
    <property type="entry name" value="MANNOSYL-D-GLYCERATE TRANSPORT/METABOLISM SYSTEM REPRESSOR MNGR-RELATED"/>
    <property type="match status" value="1"/>
</dbReference>
<dbReference type="PRINTS" id="PR00035">
    <property type="entry name" value="HTHGNTR"/>
</dbReference>
<feature type="region of interest" description="Disordered" evidence="5">
    <location>
        <begin position="1"/>
        <end position="21"/>
    </location>
</feature>
<gene>
    <name evidence="7" type="primary">hutC</name>
    <name evidence="7" type="ORF">JKV55_01275</name>
</gene>
<dbReference type="Gene3D" id="3.40.1410.10">
    <property type="entry name" value="Chorismate lyase-like"/>
    <property type="match status" value="1"/>
</dbReference>
<dbReference type="Pfam" id="PF00392">
    <property type="entry name" value="GntR"/>
    <property type="match status" value="1"/>
</dbReference>
<keyword evidence="3" id="KW-0804">Transcription</keyword>
<dbReference type="SMART" id="SM00866">
    <property type="entry name" value="UTRA"/>
    <property type="match status" value="1"/>
</dbReference>
<dbReference type="InterPro" id="IPR011663">
    <property type="entry name" value="UTRA"/>
</dbReference>
<protein>
    <recommendedName>
        <fullName evidence="4">Histidine utilization repressor</fullName>
    </recommendedName>
</protein>